<dbReference type="Proteomes" id="UP000538666">
    <property type="component" value="Unassembled WGS sequence"/>
</dbReference>
<dbReference type="AlphaFoldDB" id="A0A841JX59"/>
<reference evidence="1 2" key="1">
    <citation type="submission" date="2020-08" db="EMBL/GenBank/DDBJ databases">
        <title>Genomic Encyclopedia of Type Strains, Phase IV (KMG-IV): sequencing the most valuable type-strain genomes for metagenomic binning, comparative biology and taxonomic classification.</title>
        <authorList>
            <person name="Goeker M."/>
        </authorList>
    </citation>
    <scope>NUCLEOTIDE SEQUENCE [LARGE SCALE GENOMIC DNA]</scope>
    <source>
        <strain evidence="1 2">DSM 103733</strain>
    </source>
</reference>
<dbReference type="RefSeq" id="WP_050058808.1">
    <property type="nucleotide sequence ID" value="NZ_JACHEK010000003.1"/>
</dbReference>
<accession>A0A841JX59</accession>
<name>A0A841JX59_9BACT</name>
<keyword evidence="2" id="KW-1185">Reference proteome</keyword>
<evidence type="ECO:0000313" key="1">
    <source>
        <dbReference type="EMBL" id="MBB6143571.1"/>
    </source>
</evidence>
<evidence type="ECO:0000313" key="2">
    <source>
        <dbReference type="Proteomes" id="UP000538666"/>
    </source>
</evidence>
<dbReference type="EMBL" id="JACHEK010000003">
    <property type="protein sequence ID" value="MBB6143571.1"/>
    <property type="molecule type" value="Genomic_DNA"/>
</dbReference>
<proteinExistence type="predicted"/>
<organism evidence="1 2">
    <name type="scientific">Silvibacterium bohemicum</name>
    <dbReference type="NCBI Taxonomy" id="1577686"/>
    <lineage>
        <taxon>Bacteria</taxon>
        <taxon>Pseudomonadati</taxon>
        <taxon>Acidobacteriota</taxon>
        <taxon>Terriglobia</taxon>
        <taxon>Terriglobales</taxon>
        <taxon>Acidobacteriaceae</taxon>
        <taxon>Silvibacterium</taxon>
    </lineage>
</organism>
<protein>
    <submittedName>
        <fullName evidence="1">Uncharacterized protein</fullName>
    </submittedName>
</protein>
<comment type="caution">
    <text evidence="1">The sequence shown here is derived from an EMBL/GenBank/DDBJ whole genome shotgun (WGS) entry which is preliminary data.</text>
</comment>
<sequence length="63" mass="7013">MIFILLRGPLHRTLHRLGNNGKSERPIGDAWKLSHEGVHPIAPWVESAIEAGTMLSIQAAVYR</sequence>
<gene>
    <name evidence="1" type="ORF">HNQ77_001520</name>
</gene>